<organism evidence="1 2">
    <name type="scientific">Trichinella spiralis</name>
    <name type="common">Trichina worm</name>
    <dbReference type="NCBI Taxonomy" id="6334"/>
    <lineage>
        <taxon>Eukaryota</taxon>
        <taxon>Metazoa</taxon>
        <taxon>Ecdysozoa</taxon>
        <taxon>Nematoda</taxon>
        <taxon>Enoplea</taxon>
        <taxon>Dorylaimia</taxon>
        <taxon>Trichinellida</taxon>
        <taxon>Trichinellidae</taxon>
        <taxon>Trichinella</taxon>
    </lineage>
</organism>
<gene>
    <name evidence="1" type="ORF">T01_11774</name>
</gene>
<dbReference type="InParanoid" id="A0A0V1BFE2"/>
<dbReference type="EMBL" id="JYDH01000052">
    <property type="protein sequence ID" value="KRY35634.1"/>
    <property type="molecule type" value="Genomic_DNA"/>
</dbReference>
<dbReference type="Proteomes" id="UP000054776">
    <property type="component" value="Unassembled WGS sequence"/>
</dbReference>
<dbReference type="AlphaFoldDB" id="A0A0V1BFE2"/>
<dbReference type="OrthoDB" id="10275361at2759"/>
<name>A0A0V1BFE2_TRISP</name>
<comment type="caution">
    <text evidence="1">The sequence shown here is derived from an EMBL/GenBank/DDBJ whole genome shotgun (WGS) entry which is preliminary data.</text>
</comment>
<reference evidence="1 2" key="1">
    <citation type="submission" date="2015-01" db="EMBL/GenBank/DDBJ databases">
        <title>Evolution of Trichinella species and genotypes.</title>
        <authorList>
            <person name="Korhonen P.K."/>
            <person name="Edoardo P."/>
            <person name="Giuseppe L.R."/>
            <person name="Gasser R.B."/>
        </authorList>
    </citation>
    <scope>NUCLEOTIDE SEQUENCE [LARGE SCALE GENOMIC DNA]</scope>
    <source>
        <strain evidence="1">ISS3</strain>
    </source>
</reference>
<proteinExistence type="predicted"/>
<evidence type="ECO:0000313" key="2">
    <source>
        <dbReference type="Proteomes" id="UP000054776"/>
    </source>
</evidence>
<protein>
    <submittedName>
        <fullName evidence="1">Uncharacterized protein</fullName>
    </submittedName>
</protein>
<accession>A0A0V1BFE2</accession>
<evidence type="ECO:0000313" key="1">
    <source>
        <dbReference type="EMBL" id="KRY35634.1"/>
    </source>
</evidence>
<keyword evidence="2" id="KW-1185">Reference proteome</keyword>
<sequence length="48" mass="5764">MSLLMHQYQIRNCTTTPVLQNHHEPSMFLTERRCCPWVELIFKKDGET</sequence>